<evidence type="ECO:0000313" key="2">
    <source>
        <dbReference type="EMBL" id="HJF13510.1"/>
    </source>
</evidence>
<evidence type="ECO:0000313" key="3">
    <source>
        <dbReference type="Proteomes" id="UP000703315"/>
    </source>
</evidence>
<organism evidence="2 3">
    <name type="scientific">Enteractinococcus helveticum</name>
    <dbReference type="NCBI Taxonomy" id="1837282"/>
    <lineage>
        <taxon>Bacteria</taxon>
        <taxon>Bacillati</taxon>
        <taxon>Actinomycetota</taxon>
        <taxon>Actinomycetes</taxon>
        <taxon>Micrococcales</taxon>
        <taxon>Micrococcaceae</taxon>
    </lineage>
</organism>
<gene>
    <name evidence="2" type="ORF">K8V32_01745</name>
</gene>
<sequence length="290" mass="31190">MLIWSGTVGALLVVAAATLGSLINVLVYDSSGFDGWWRRPLPLVVVVVVVAIAGVLLRHVPRPRPGEQAIMPQRSWRTFTPQVVLRCVSIGSAVLTVTVVWHIMIAVSASRGGPFFGEVPEYSILPIYMRFNENFGYVAGAGWPNHLATLLLLVLAVVVFVMVLRTDANRPSFADTSLSTVKAPREATARVLSWLLLAGILTTLGAVWMHVGSAGTSLVGLDERWVSETASYPRLFVDGNYSAIAEPMNLIGYALQGLGVALGLRIATDTVRAAFLPRRAASQGSLEAVR</sequence>
<feature type="transmembrane region" description="Helical" evidence="1">
    <location>
        <begin position="40"/>
        <end position="57"/>
    </location>
</feature>
<keyword evidence="1" id="KW-0812">Transmembrane</keyword>
<accession>A0A921FKH5</accession>
<dbReference type="Proteomes" id="UP000703315">
    <property type="component" value="Unassembled WGS sequence"/>
</dbReference>
<proteinExistence type="predicted"/>
<reference evidence="2" key="2">
    <citation type="submission" date="2021-09" db="EMBL/GenBank/DDBJ databases">
        <authorList>
            <person name="Gilroy R."/>
        </authorList>
    </citation>
    <scope>NUCLEOTIDE SEQUENCE</scope>
    <source>
        <strain evidence="2">ChiHjej13B12-14962</strain>
    </source>
</reference>
<dbReference type="RefSeq" id="WP_303901929.1">
    <property type="nucleotide sequence ID" value="NZ_DYXC01000028.1"/>
</dbReference>
<keyword evidence="1" id="KW-0472">Membrane</keyword>
<reference evidence="2" key="1">
    <citation type="journal article" date="2021" name="PeerJ">
        <title>Extensive microbial diversity within the chicken gut microbiome revealed by metagenomics and culture.</title>
        <authorList>
            <person name="Gilroy R."/>
            <person name="Ravi A."/>
            <person name="Getino M."/>
            <person name="Pursley I."/>
            <person name="Horton D.L."/>
            <person name="Alikhan N.F."/>
            <person name="Baker D."/>
            <person name="Gharbi K."/>
            <person name="Hall N."/>
            <person name="Watson M."/>
            <person name="Adriaenssens E.M."/>
            <person name="Foster-Nyarko E."/>
            <person name="Jarju S."/>
            <person name="Secka A."/>
            <person name="Antonio M."/>
            <person name="Oren A."/>
            <person name="Chaudhuri R.R."/>
            <person name="La Ragione R."/>
            <person name="Hildebrand F."/>
            <person name="Pallen M.J."/>
        </authorList>
    </citation>
    <scope>NUCLEOTIDE SEQUENCE</scope>
    <source>
        <strain evidence="2">ChiHjej13B12-14962</strain>
    </source>
</reference>
<feature type="transmembrane region" description="Helical" evidence="1">
    <location>
        <begin position="83"/>
        <end position="107"/>
    </location>
</feature>
<feature type="transmembrane region" description="Helical" evidence="1">
    <location>
        <begin position="146"/>
        <end position="164"/>
    </location>
</feature>
<comment type="caution">
    <text evidence="2">The sequence shown here is derived from an EMBL/GenBank/DDBJ whole genome shotgun (WGS) entry which is preliminary data.</text>
</comment>
<feature type="transmembrane region" description="Helical" evidence="1">
    <location>
        <begin position="250"/>
        <end position="268"/>
    </location>
</feature>
<name>A0A921FKH5_9MICC</name>
<dbReference type="AlphaFoldDB" id="A0A921FKH5"/>
<evidence type="ECO:0000256" key="1">
    <source>
        <dbReference type="SAM" id="Phobius"/>
    </source>
</evidence>
<protein>
    <submittedName>
        <fullName evidence="2">Uncharacterized protein</fullName>
    </submittedName>
</protein>
<dbReference type="EMBL" id="DYXC01000028">
    <property type="protein sequence ID" value="HJF13510.1"/>
    <property type="molecule type" value="Genomic_DNA"/>
</dbReference>
<keyword evidence="1" id="KW-1133">Transmembrane helix</keyword>
<feature type="transmembrane region" description="Helical" evidence="1">
    <location>
        <begin position="191"/>
        <end position="211"/>
    </location>
</feature>